<dbReference type="Proteomes" id="UP000554482">
    <property type="component" value="Unassembled WGS sequence"/>
</dbReference>
<gene>
    <name evidence="2" type="ORF">FRX31_033676</name>
</gene>
<dbReference type="AlphaFoldDB" id="A0A7J6UVW4"/>
<evidence type="ECO:0000256" key="1">
    <source>
        <dbReference type="SAM" id="MobiDB-lite"/>
    </source>
</evidence>
<organism evidence="2 3">
    <name type="scientific">Thalictrum thalictroides</name>
    <name type="common">Rue-anemone</name>
    <name type="synonym">Anemone thalictroides</name>
    <dbReference type="NCBI Taxonomy" id="46969"/>
    <lineage>
        <taxon>Eukaryota</taxon>
        <taxon>Viridiplantae</taxon>
        <taxon>Streptophyta</taxon>
        <taxon>Embryophyta</taxon>
        <taxon>Tracheophyta</taxon>
        <taxon>Spermatophyta</taxon>
        <taxon>Magnoliopsida</taxon>
        <taxon>Ranunculales</taxon>
        <taxon>Ranunculaceae</taxon>
        <taxon>Thalictroideae</taxon>
        <taxon>Thalictrum</taxon>
    </lineage>
</organism>
<feature type="region of interest" description="Disordered" evidence="1">
    <location>
        <begin position="1"/>
        <end position="44"/>
    </location>
</feature>
<comment type="caution">
    <text evidence="2">The sequence shown here is derived from an EMBL/GenBank/DDBJ whole genome shotgun (WGS) entry which is preliminary data.</text>
</comment>
<sequence length="69" mass="7960">MRFRDDEVGRRVRSLPPPPVRSYARKPVPSYPRSSSKREFVSRDELPPRSRVPLISVFLCKGLLIPVVN</sequence>
<reference evidence="2 3" key="1">
    <citation type="submission" date="2020-06" db="EMBL/GenBank/DDBJ databases">
        <title>Transcriptomic and genomic resources for Thalictrum thalictroides and T. hernandezii: Facilitating candidate gene discovery in an emerging model plant lineage.</title>
        <authorList>
            <person name="Arias T."/>
            <person name="Riano-Pachon D.M."/>
            <person name="Di Stilio V.S."/>
        </authorList>
    </citation>
    <scope>NUCLEOTIDE SEQUENCE [LARGE SCALE GENOMIC DNA]</scope>
    <source>
        <strain evidence="3">cv. WT478/WT964</strain>
        <tissue evidence="2">Leaves</tissue>
    </source>
</reference>
<keyword evidence="3" id="KW-1185">Reference proteome</keyword>
<feature type="non-terminal residue" evidence="2">
    <location>
        <position position="1"/>
    </location>
</feature>
<evidence type="ECO:0000313" key="2">
    <source>
        <dbReference type="EMBL" id="KAF5176737.1"/>
    </source>
</evidence>
<name>A0A7J6UVW4_THATH</name>
<feature type="compositionally biased region" description="Basic and acidic residues" evidence="1">
    <location>
        <begin position="1"/>
        <end position="10"/>
    </location>
</feature>
<accession>A0A7J6UVW4</accession>
<protein>
    <submittedName>
        <fullName evidence="2">Uncharacterized protein</fullName>
    </submittedName>
</protein>
<evidence type="ECO:0000313" key="3">
    <source>
        <dbReference type="Proteomes" id="UP000554482"/>
    </source>
</evidence>
<proteinExistence type="predicted"/>
<dbReference type="EMBL" id="JABWDY010042316">
    <property type="protein sequence ID" value="KAF5176737.1"/>
    <property type="molecule type" value="Genomic_DNA"/>
</dbReference>